<dbReference type="EMBL" id="CP006868">
    <property type="protein sequence ID" value="UXD21281.1"/>
    <property type="molecule type" value="Genomic_DNA"/>
</dbReference>
<protein>
    <submittedName>
        <fullName evidence="2">DNA-binding protein</fullName>
    </submittedName>
</protein>
<dbReference type="PROSITE" id="PS50910">
    <property type="entry name" value="HEPN"/>
    <property type="match status" value="1"/>
</dbReference>
<feature type="domain" description="HEPN" evidence="1">
    <location>
        <begin position="16"/>
        <end position="133"/>
    </location>
</feature>
<dbReference type="KEGG" id="ipc:IPA_02200"/>
<sequence length="139" mass="16588">MDSKKLSWAELVFLLKERAIEFMKLAEEALRDGRYDVACALFEQAFQLYLKYMLLRFYSIRVKSHDLRELIGILALKTGNERLADFAKRNRSELILLEESYYVGRYGEYEFEEEEGRACERVTKRAFELLHEIERSLED</sequence>
<dbReference type="GO" id="GO:0003677">
    <property type="term" value="F:DNA binding"/>
    <property type="evidence" value="ECO:0007669"/>
    <property type="project" value="UniProtKB-KW"/>
</dbReference>
<dbReference type="SUPFAM" id="SSF81593">
    <property type="entry name" value="Nucleotidyltransferase substrate binding subunit/domain"/>
    <property type="match status" value="1"/>
</dbReference>
<evidence type="ECO:0000313" key="3">
    <source>
        <dbReference type="Proteomes" id="UP001063698"/>
    </source>
</evidence>
<dbReference type="Pfam" id="PF05168">
    <property type="entry name" value="HEPN"/>
    <property type="match status" value="1"/>
</dbReference>
<keyword evidence="2" id="KW-0238">DNA-binding</keyword>
<evidence type="ECO:0000313" key="2">
    <source>
        <dbReference type="EMBL" id="UXD21281.1"/>
    </source>
</evidence>
<proteinExistence type="predicted"/>
<organism evidence="2 3">
    <name type="scientific">Ignicoccus pacificus DSM 13166</name>
    <dbReference type="NCBI Taxonomy" id="940294"/>
    <lineage>
        <taxon>Archaea</taxon>
        <taxon>Thermoproteota</taxon>
        <taxon>Thermoprotei</taxon>
        <taxon>Desulfurococcales</taxon>
        <taxon>Desulfurococcaceae</taxon>
        <taxon>Ignicoccus</taxon>
    </lineage>
</organism>
<reference evidence="2" key="1">
    <citation type="submission" date="2013-11" db="EMBL/GenBank/DDBJ databases">
        <title>Comparative genomics of Ignicoccus.</title>
        <authorList>
            <person name="Podar M."/>
        </authorList>
    </citation>
    <scope>NUCLEOTIDE SEQUENCE</scope>
    <source>
        <strain evidence="2">DSM 13166</strain>
    </source>
</reference>
<evidence type="ECO:0000259" key="1">
    <source>
        <dbReference type="PROSITE" id="PS50910"/>
    </source>
</evidence>
<keyword evidence="3" id="KW-1185">Reference proteome</keyword>
<dbReference type="SMART" id="SM00748">
    <property type="entry name" value="HEPN"/>
    <property type="match status" value="1"/>
</dbReference>
<dbReference type="Proteomes" id="UP001063698">
    <property type="component" value="Chromosome"/>
</dbReference>
<name>A0A977KAF8_9CREN</name>
<gene>
    <name evidence="2" type="ORF">IPA_02200</name>
</gene>
<dbReference type="Gene3D" id="1.20.120.330">
    <property type="entry name" value="Nucleotidyltransferases domain 2"/>
    <property type="match status" value="1"/>
</dbReference>
<dbReference type="InterPro" id="IPR007842">
    <property type="entry name" value="HEPN_dom"/>
</dbReference>
<dbReference type="AlphaFoldDB" id="A0A977KAF8"/>
<accession>A0A977KAF8</accession>